<dbReference type="EMBL" id="CP013189">
    <property type="protein sequence ID" value="ALO45308.1"/>
    <property type="molecule type" value="Genomic_DNA"/>
</dbReference>
<keyword evidence="1 4" id="KW-0378">Hydrolase</keyword>
<dbReference type="PATRIC" id="fig|1249552.3.peg.630"/>
<organism evidence="4 5">
    <name type="scientific">Pseudohongiella spirulinae</name>
    <dbReference type="NCBI Taxonomy" id="1249552"/>
    <lineage>
        <taxon>Bacteria</taxon>
        <taxon>Pseudomonadati</taxon>
        <taxon>Pseudomonadota</taxon>
        <taxon>Gammaproteobacteria</taxon>
        <taxon>Pseudomonadales</taxon>
        <taxon>Pseudohongiellaceae</taxon>
        <taxon>Pseudohongiella</taxon>
    </lineage>
</organism>
<dbReference type="Pfam" id="PF00561">
    <property type="entry name" value="Abhydrolase_1"/>
    <property type="match status" value="1"/>
</dbReference>
<evidence type="ECO:0000256" key="1">
    <source>
        <dbReference type="ARBA" id="ARBA00022801"/>
    </source>
</evidence>
<feature type="domain" description="AB hydrolase-1" evidence="3">
    <location>
        <begin position="53"/>
        <end position="163"/>
    </location>
</feature>
<dbReference type="PRINTS" id="PR00111">
    <property type="entry name" value="ABHYDROLASE"/>
</dbReference>
<dbReference type="RefSeq" id="WP_237113365.1">
    <property type="nucleotide sequence ID" value="NZ_CP013189.1"/>
</dbReference>
<dbReference type="STRING" id="1249552.PS2015_625"/>
<evidence type="ECO:0000313" key="4">
    <source>
        <dbReference type="EMBL" id="ALO45308.1"/>
    </source>
</evidence>
<keyword evidence="2" id="KW-0732">Signal</keyword>
<dbReference type="InterPro" id="IPR000073">
    <property type="entry name" value="AB_hydrolase_1"/>
</dbReference>
<evidence type="ECO:0000256" key="2">
    <source>
        <dbReference type="SAM" id="SignalP"/>
    </source>
</evidence>
<dbReference type="KEGG" id="pspi:PS2015_625"/>
<evidence type="ECO:0000313" key="5">
    <source>
        <dbReference type="Proteomes" id="UP000065641"/>
    </source>
</evidence>
<dbReference type="PRINTS" id="PR00412">
    <property type="entry name" value="EPOXHYDRLASE"/>
</dbReference>
<feature type="signal peptide" evidence="2">
    <location>
        <begin position="1"/>
        <end position="25"/>
    </location>
</feature>
<dbReference type="Gene3D" id="3.40.50.1820">
    <property type="entry name" value="alpha/beta hydrolase"/>
    <property type="match status" value="1"/>
</dbReference>
<dbReference type="InterPro" id="IPR000639">
    <property type="entry name" value="Epox_hydrolase-like"/>
</dbReference>
<gene>
    <name evidence="4" type="ORF">PS2015_625</name>
</gene>
<sequence length="316" mass="35519" precursor="true">MTFFKRMVMRIVMVLGSLSATTALHADVWDSATHGYADNNGTRIHYATVGEGPLMVMIHGFPDFWYSWRHQMEGLQDQYQVVAIDQRGYNLSDKPAGDENYDMRLLTADVAAVIRSFGQDSAIIVGHDWGGMVAWNFAFAYPQMVNRLVVMNLPHPNGMLRELTINEEQRANSDYAQRFQAGSPSDPDIFFGMPMMPQTLAGWVQDPVARQRYVDAFAQSDFDAMIAYYKRNYPPLPAFSTTPPPPSPDVPQLNVPLLVFHGLDDTALHSNGLNNTWDWNDADTTIVAVPGAGHFVQQDAAEMVTDTLRWWLGARR</sequence>
<reference evidence="4 5" key="1">
    <citation type="submission" date="2015-11" db="EMBL/GenBank/DDBJ databases">
        <authorList>
            <person name="Zhang Y."/>
            <person name="Guo Z."/>
        </authorList>
    </citation>
    <scope>NUCLEOTIDE SEQUENCE [LARGE SCALE GENOMIC DNA]</scope>
    <source>
        <strain evidence="4 5">KCTC 32221</strain>
    </source>
</reference>
<dbReference type="SUPFAM" id="SSF53474">
    <property type="entry name" value="alpha/beta-Hydrolases"/>
    <property type="match status" value="1"/>
</dbReference>
<dbReference type="AlphaFoldDB" id="A0A0S2KAA8"/>
<accession>A0A0S2KAA8</accession>
<keyword evidence="5" id="KW-1185">Reference proteome</keyword>
<dbReference type="PANTHER" id="PTHR43329">
    <property type="entry name" value="EPOXIDE HYDROLASE"/>
    <property type="match status" value="1"/>
</dbReference>
<proteinExistence type="predicted"/>
<dbReference type="GO" id="GO:0016787">
    <property type="term" value="F:hydrolase activity"/>
    <property type="evidence" value="ECO:0007669"/>
    <property type="project" value="UniProtKB-KW"/>
</dbReference>
<dbReference type="Proteomes" id="UP000065641">
    <property type="component" value="Chromosome"/>
</dbReference>
<protein>
    <submittedName>
        <fullName evidence="4">Alpha/beta hydrolase family protein</fullName>
    </submittedName>
</protein>
<feature type="chain" id="PRO_5006601354" evidence="2">
    <location>
        <begin position="26"/>
        <end position="316"/>
    </location>
</feature>
<evidence type="ECO:0000259" key="3">
    <source>
        <dbReference type="Pfam" id="PF00561"/>
    </source>
</evidence>
<name>A0A0S2KAA8_9GAMM</name>
<dbReference type="InterPro" id="IPR029058">
    <property type="entry name" value="AB_hydrolase_fold"/>
</dbReference>